<organism evidence="1 2">
    <name type="scientific">Ophiocordyceps unilateralis</name>
    <name type="common">Zombie-ant fungus</name>
    <name type="synonym">Torrubia unilateralis</name>
    <dbReference type="NCBI Taxonomy" id="268505"/>
    <lineage>
        <taxon>Eukaryota</taxon>
        <taxon>Fungi</taxon>
        <taxon>Dikarya</taxon>
        <taxon>Ascomycota</taxon>
        <taxon>Pezizomycotina</taxon>
        <taxon>Sordariomycetes</taxon>
        <taxon>Hypocreomycetidae</taxon>
        <taxon>Hypocreales</taxon>
        <taxon>Ophiocordycipitaceae</taxon>
        <taxon>Ophiocordyceps</taxon>
    </lineage>
</organism>
<evidence type="ECO:0000313" key="2">
    <source>
        <dbReference type="Proteomes" id="UP000037136"/>
    </source>
</evidence>
<gene>
    <name evidence="1" type="ORF">XA68_10819</name>
</gene>
<protein>
    <recommendedName>
        <fullName evidence="3">F-box domain-containing protein</fullName>
    </recommendedName>
</protein>
<reference evidence="1 2" key="1">
    <citation type="journal article" date="2015" name="BMC Genomics">
        <title>Gene expression during zombie ant biting behavior reflects the complexity underlying fungal parasitic behavioral manipulation.</title>
        <authorList>
            <person name="de Bekker C."/>
            <person name="Ohm R.A."/>
            <person name="Loreto R.G."/>
            <person name="Sebastian A."/>
            <person name="Albert I."/>
            <person name="Merrow M."/>
            <person name="Brachmann A."/>
            <person name="Hughes D.P."/>
        </authorList>
    </citation>
    <scope>NUCLEOTIDE SEQUENCE [LARGE SCALE GENOMIC DNA]</scope>
    <source>
        <strain evidence="1 2">SC16a</strain>
    </source>
</reference>
<reference evidence="1 2" key="2">
    <citation type="journal article" date="2017" name="Sci. Rep.">
        <title>Ant-infecting Ophiocordyceps genomes reveal a high diversity of potential behavioral manipulation genes and a possible major role for enterotoxins.</title>
        <authorList>
            <person name="de Bekker C."/>
            <person name="Ohm R.A."/>
            <person name="Evans H.C."/>
            <person name="Brachmann A."/>
            <person name="Hughes D.P."/>
        </authorList>
    </citation>
    <scope>NUCLEOTIDE SEQUENCE [LARGE SCALE GENOMIC DNA]</scope>
    <source>
        <strain evidence="1 2">SC16a</strain>
    </source>
</reference>
<dbReference type="OrthoDB" id="3594971at2759"/>
<proteinExistence type="predicted"/>
<evidence type="ECO:0000313" key="1">
    <source>
        <dbReference type="EMBL" id="PFH55075.1"/>
    </source>
</evidence>
<dbReference type="Proteomes" id="UP000037136">
    <property type="component" value="Unassembled WGS sequence"/>
</dbReference>
<name>A0A2A9NY68_OPHUN</name>
<dbReference type="AlphaFoldDB" id="A0A2A9NY68"/>
<accession>A0A2A9NY68</accession>
<dbReference type="Gene3D" id="3.80.10.10">
    <property type="entry name" value="Ribonuclease Inhibitor"/>
    <property type="match status" value="1"/>
</dbReference>
<comment type="caution">
    <text evidence="1">The sequence shown here is derived from an EMBL/GenBank/DDBJ whole genome shotgun (WGS) entry which is preliminary data.</text>
</comment>
<evidence type="ECO:0008006" key="3">
    <source>
        <dbReference type="Google" id="ProtNLM"/>
    </source>
</evidence>
<dbReference type="EMBL" id="LAZP02001235">
    <property type="protein sequence ID" value="PFH55075.1"/>
    <property type="molecule type" value="Genomic_DNA"/>
</dbReference>
<keyword evidence="2" id="KW-1185">Reference proteome</keyword>
<sequence length="503" mass="57170">MELTCPEETSPLAVLCPEILTLIIDDLRALDHRSVFIVRLACRILNSAATPVAYRAIHLNRGILNPCAGRLYPRLLEHVSRFTHEVTVRSDLPSTDVRRVLSGIKRLSFVRWSYVAPDVVGSSSLRLPWDILDAEQVERSGIRVAVENLPLGGVHCDLDESCFRPALTRRMVSLKLSSPKPPLTTRSGSLKRLVLQSPRLRTLHYRDLGIGTSFRFGRSERLPAVVDLVLQSYNWDHSTDEVGRHWDFSRIRSLELVNMPVANFLASVRLRDFARLHTLRVEDYGGHLQDTRPSATVQLCELVRDHVEALETLDITCHTRLFELEAIGKHRHSLRVLRYRDHVGFEDDSKRCPTLGRAELRALGHRLGHVHTLELDMDAAPDDLVEAVCSFARLHTLTLHVQTQIRACDPVEPDRDRDREAALDVFGRLIGRRAWRRVMINVGGWRRAMVRRMGYEWKRHNEQGVYAERCFWLERDQKGYSVGEEAALGGGPMPAIAGSMLGL</sequence>
<dbReference type="InterPro" id="IPR032675">
    <property type="entry name" value="LRR_dom_sf"/>
</dbReference>